<dbReference type="InterPro" id="IPR007749">
    <property type="entry name" value="DUF677"/>
</dbReference>
<proteinExistence type="inferred from homology"/>
<organism evidence="6">
    <name type="scientific">Arundo donax</name>
    <name type="common">Giant reed</name>
    <name type="synonym">Donax arundinaceus</name>
    <dbReference type="NCBI Taxonomy" id="35708"/>
    <lineage>
        <taxon>Eukaryota</taxon>
        <taxon>Viridiplantae</taxon>
        <taxon>Streptophyta</taxon>
        <taxon>Embryophyta</taxon>
        <taxon>Tracheophyta</taxon>
        <taxon>Spermatophyta</taxon>
        <taxon>Magnoliopsida</taxon>
        <taxon>Liliopsida</taxon>
        <taxon>Poales</taxon>
        <taxon>Poaceae</taxon>
        <taxon>PACMAD clade</taxon>
        <taxon>Arundinoideae</taxon>
        <taxon>Arundineae</taxon>
        <taxon>Arundo</taxon>
    </lineage>
</organism>
<reference evidence="6" key="1">
    <citation type="submission" date="2014-09" db="EMBL/GenBank/DDBJ databases">
        <authorList>
            <person name="Magalhaes I.L.F."/>
            <person name="Oliveira U."/>
            <person name="Santos F.R."/>
            <person name="Vidigal T.H.D.A."/>
            <person name="Brescovit A.D."/>
            <person name="Santos A.J."/>
        </authorList>
    </citation>
    <scope>NUCLEOTIDE SEQUENCE</scope>
    <source>
        <tissue evidence="6">Shoot tissue taken approximately 20 cm above the soil surface</tissue>
    </source>
</reference>
<comment type="subcellular location">
    <subcellularLocation>
        <location evidence="1">Membrane</location>
    </subcellularLocation>
</comment>
<evidence type="ECO:0000256" key="1">
    <source>
        <dbReference type="ARBA" id="ARBA00004370"/>
    </source>
</evidence>
<dbReference type="EMBL" id="GBRH01190636">
    <property type="protein sequence ID" value="JAE07260.1"/>
    <property type="molecule type" value="Transcribed_RNA"/>
</dbReference>
<evidence type="ECO:0000313" key="6">
    <source>
        <dbReference type="EMBL" id="JAE07260.1"/>
    </source>
</evidence>
<reference evidence="6" key="2">
    <citation type="journal article" date="2015" name="Data Brief">
        <title>Shoot transcriptome of the giant reed, Arundo donax.</title>
        <authorList>
            <person name="Barrero R.A."/>
            <person name="Guerrero F.D."/>
            <person name="Moolhuijzen P."/>
            <person name="Goolsby J.A."/>
            <person name="Tidwell J."/>
            <person name="Bellgard S.E."/>
            <person name="Bellgard M.I."/>
        </authorList>
    </citation>
    <scope>NUCLEOTIDE SEQUENCE</scope>
    <source>
        <tissue evidence="6">Shoot tissue taken approximately 20 cm above the soil surface</tissue>
    </source>
</reference>
<comment type="similarity">
    <text evidence="2">Belongs to the UPF0496 family.</text>
</comment>
<dbReference type="GO" id="GO:0016020">
    <property type="term" value="C:membrane"/>
    <property type="evidence" value="ECO:0007669"/>
    <property type="project" value="UniProtKB-SubCell"/>
</dbReference>
<evidence type="ECO:0000256" key="5">
    <source>
        <dbReference type="ARBA" id="ARBA00023136"/>
    </source>
</evidence>
<protein>
    <submittedName>
        <fullName evidence="6">Uncharacterized protein</fullName>
    </submittedName>
</protein>
<sequence>MQVGTFIAVEDLDNTRVLVDRLEVQVGSMVDCIEFAERDEEAVKVGIEKVKKKLEVFMKSVDDLGEQTDRCS</sequence>
<dbReference type="PANTHER" id="PTHR31113">
    <property type="entry name" value="UPF0496 PROTEIN 3-RELATED"/>
    <property type="match status" value="1"/>
</dbReference>
<accession>A0A0A9F2L2</accession>
<keyword evidence="5" id="KW-0472">Membrane</keyword>
<dbReference type="PANTHER" id="PTHR31113:SF21">
    <property type="entry name" value="UPF0496 PROTEIN 5-RELATED"/>
    <property type="match status" value="1"/>
</dbReference>
<dbReference type="AlphaFoldDB" id="A0A0A9F2L2"/>
<evidence type="ECO:0000256" key="2">
    <source>
        <dbReference type="ARBA" id="ARBA00009074"/>
    </source>
</evidence>
<evidence type="ECO:0000256" key="3">
    <source>
        <dbReference type="ARBA" id="ARBA00022692"/>
    </source>
</evidence>
<keyword evidence="4" id="KW-1133">Transmembrane helix</keyword>
<name>A0A0A9F2L2_ARUDO</name>
<keyword evidence="3" id="KW-0812">Transmembrane</keyword>
<dbReference type="Pfam" id="PF05055">
    <property type="entry name" value="DUF677"/>
    <property type="match status" value="1"/>
</dbReference>
<evidence type="ECO:0000256" key="4">
    <source>
        <dbReference type="ARBA" id="ARBA00022989"/>
    </source>
</evidence>